<dbReference type="AlphaFoldDB" id="A0A1J1I6B5"/>
<evidence type="ECO:0000313" key="2">
    <source>
        <dbReference type="EMBL" id="CRK95863.1"/>
    </source>
</evidence>
<keyword evidence="1" id="KW-0472">Membrane</keyword>
<evidence type="ECO:0000313" key="3">
    <source>
        <dbReference type="Proteomes" id="UP000183832"/>
    </source>
</evidence>
<evidence type="ECO:0000256" key="1">
    <source>
        <dbReference type="SAM" id="Phobius"/>
    </source>
</evidence>
<gene>
    <name evidence="2" type="ORF">CLUMA_CG009310</name>
</gene>
<name>A0A1J1I6B5_9DIPT</name>
<reference evidence="2 3" key="1">
    <citation type="submission" date="2015-04" db="EMBL/GenBank/DDBJ databases">
        <authorList>
            <person name="Syromyatnikov M.Y."/>
            <person name="Popov V.N."/>
        </authorList>
    </citation>
    <scope>NUCLEOTIDE SEQUENCE [LARGE SCALE GENOMIC DNA]</scope>
</reference>
<protein>
    <submittedName>
        <fullName evidence="2">CLUMA_CG009310, isoform A</fullName>
    </submittedName>
</protein>
<accession>A0A1J1I6B5</accession>
<dbReference type="EMBL" id="CVRI01000043">
    <property type="protein sequence ID" value="CRK95863.1"/>
    <property type="molecule type" value="Genomic_DNA"/>
</dbReference>
<keyword evidence="1" id="KW-1133">Transmembrane helix</keyword>
<keyword evidence="1" id="KW-0812">Transmembrane</keyword>
<keyword evidence="3" id="KW-1185">Reference proteome</keyword>
<sequence length="156" mass="18572">MTTVDERSQYLNNRFWKGHIYENFTYFYVTIAICAFFGLFLFGLNLICGLCSKHKHYWNDRFTGNRWIVSLWTATAHKQPPLDLSELENVKIDYPKAYPGEIERVIYEPERPQKLKRGFGPPDFREFEYTSVSHKSARETPQPEVFIELHKRESEI</sequence>
<dbReference type="OrthoDB" id="8168818at2759"/>
<proteinExistence type="predicted"/>
<feature type="transmembrane region" description="Helical" evidence="1">
    <location>
        <begin position="26"/>
        <end position="51"/>
    </location>
</feature>
<dbReference type="Proteomes" id="UP000183832">
    <property type="component" value="Unassembled WGS sequence"/>
</dbReference>
<organism evidence="2 3">
    <name type="scientific">Clunio marinus</name>
    <dbReference type="NCBI Taxonomy" id="568069"/>
    <lineage>
        <taxon>Eukaryota</taxon>
        <taxon>Metazoa</taxon>
        <taxon>Ecdysozoa</taxon>
        <taxon>Arthropoda</taxon>
        <taxon>Hexapoda</taxon>
        <taxon>Insecta</taxon>
        <taxon>Pterygota</taxon>
        <taxon>Neoptera</taxon>
        <taxon>Endopterygota</taxon>
        <taxon>Diptera</taxon>
        <taxon>Nematocera</taxon>
        <taxon>Chironomoidea</taxon>
        <taxon>Chironomidae</taxon>
        <taxon>Clunio</taxon>
    </lineage>
</organism>